<evidence type="ECO:0000256" key="8">
    <source>
        <dbReference type="SAM" id="MobiDB-lite"/>
    </source>
</evidence>
<dbReference type="CDD" id="cd21945">
    <property type="entry name" value="IPD_PPP1R12C"/>
    <property type="match status" value="1"/>
</dbReference>
<evidence type="ECO:0000256" key="4">
    <source>
        <dbReference type="ARBA" id="ARBA00022737"/>
    </source>
</evidence>
<feature type="compositionally biased region" description="Basic and acidic residues" evidence="8">
    <location>
        <begin position="890"/>
        <end position="906"/>
    </location>
</feature>
<dbReference type="GO" id="GO:0001725">
    <property type="term" value="C:stress fiber"/>
    <property type="evidence" value="ECO:0007669"/>
    <property type="project" value="UniProtKB-SubCell"/>
</dbReference>
<feature type="repeat" description="ANK" evidence="7">
    <location>
        <begin position="254"/>
        <end position="286"/>
    </location>
</feature>
<feature type="compositionally biased region" description="Gly residues" evidence="8">
    <location>
        <begin position="78"/>
        <end position="90"/>
    </location>
</feature>
<evidence type="ECO:0000259" key="9">
    <source>
        <dbReference type="Pfam" id="PF15898"/>
    </source>
</evidence>
<dbReference type="PIRSF" id="PIRSF038141">
    <property type="entry name" value="PP1_12ABC_vert"/>
    <property type="match status" value="1"/>
</dbReference>
<keyword evidence="3" id="KW-0597">Phosphoprotein</keyword>
<dbReference type="SUPFAM" id="SSF48403">
    <property type="entry name" value="Ankyrin repeat"/>
    <property type="match status" value="1"/>
</dbReference>
<reference evidence="10" key="1">
    <citation type="journal article" date="2021" name="Evol. Appl.">
        <title>The genome of the Pyrenean desman and the effects of bottlenecks and inbreeding on the genomic landscape of an endangered species.</title>
        <authorList>
            <person name="Escoda L."/>
            <person name="Castresana J."/>
        </authorList>
    </citation>
    <scope>NUCLEOTIDE SEQUENCE</scope>
    <source>
        <strain evidence="10">IBE-C5619</strain>
    </source>
</reference>
<feature type="compositionally biased region" description="Low complexity" evidence="8">
    <location>
        <begin position="832"/>
        <end position="847"/>
    </location>
</feature>
<comment type="subcellular location">
    <subcellularLocation>
        <location evidence="1">Cytoplasm</location>
        <location evidence="1">Cytoskeleton</location>
        <location evidence="1">Stress fiber</location>
    </subcellularLocation>
</comment>
<dbReference type="GO" id="GO:0005737">
    <property type="term" value="C:cytoplasm"/>
    <property type="evidence" value="ECO:0007669"/>
    <property type="project" value="TreeGrafter"/>
</dbReference>
<feature type="compositionally biased region" description="Basic and acidic residues" evidence="8">
    <location>
        <begin position="689"/>
        <end position="705"/>
    </location>
</feature>
<keyword evidence="4" id="KW-0677">Repeat</keyword>
<dbReference type="InterPro" id="IPR031775">
    <property type="entry name" value="PRKG1_interact"/>
</dbReference>
<dbReference type="Gene3D" id="6.10.250.1820">
    <property type="match status" value="1"/>
</dbReference>
<dbReference type="Proteomes" id="UP000700334">
    <property type="component" value="Unassembled WGS sequence"/>
</dbReference>
<dbReference type="InterPro" id="IPR051226">
    <property type="entry name" value="PP1_Regulatory_Subunit"/>
</dbReference>
<proteinExistence type="predicted"/>
<feature type="compositionally biased region" description="Basic and acidic residues" evidence="8">
    <location>
        <begin position="848"/>
        <end position="869"/>
    </location>
</feature>
<keyword evidence="5 7" id="KW-0040">ANK repeat</keyword>
<dbReference type="Gene3D" id="6.10.140.390">
    <property type="match status" value="1"/>
</dbReference>
<comment type="caution">
    <text evidence="10">The sequence shown here is derived from an EMBL/GenBank/DDBJ whole genome shotgun (WGS) entry which is preliminary data.</text>
</comment>
<feature type="non-terminal residue" evidence="10">
    <location>
        <position position="1145"/>
    </location>
</feature>
<accession>A0A8J6AKT7</accession>
<feature type="compositionally biased region" description="Basic residues" evidence="8">
    <location>
        <begin position="28"/>
        <end position="46"/>
    </location>
</feature>
<dbReference type="GO" id="GO:0004857">
    <property type="term" value="F:enzyme inhibitor activity"/>
    <property type="evidence" value="ECO:0007669"/>
    <property type="project" value="TreeGrafter"/>
</dbReference>
<feature type="region of interest" description="Disordered" evidence="8">
    <location>
        <begin position="607"/>
        <end position="1048"/>
    </location>
</feature>
<sequence>SEAPTAGDGRPCGLQRGRGPLLQASVYARHRRPRRWGTARPGRRHGNAGAGLHLPARPAPFRAADCISRRTPGRRGDVPGGGRTAPGGRRGASAVPGGPRGGRAAARLGAGLAPQRAAGGAMSGEDGPGAGPGAAAAAARERRREQLRQWGARAGAEPGPGERRARTVRFERAAEFLAACAGGDLDEARLMLRAAEPGPGADPDPAAPPPACAVLDSTNADGISALHQACIDENLEVVRFLVEQGATVNQADNEGWTPLHVAASCGYLDIARYLLSHGANIAAVNSDGDLPLDLAEADAMEGLLKAEVARRAGMAEGCFWLMDAGSTAPGPGGDPPGLCGGAAAGRALVHRPPVPAGVDVEAAKRAEEELLLHDTRCWLNGGAMPEARHPRTGASALHVAAAKGYIEVMSRSTLAAGPDLSFPRRLLLQAGYDPELRDGDGWTPLHAAAHWGVEDACRLLAEHGGGMDSLTHAVGRGALGGRGWRPHPSPSAPCPQGQRPCDLADEEVLSLLEELAQKQEDVSPGHCARAPAPALRVGPGRLLGRGCQPPTREPGLLGHQGAAPPARPALLQCVGPLTSGRCPLVCRSAGLWVWGVPRWGASSLCRGGGASPRAAWPHPELPEPGQPCWQGGSEGLGQAGEGLAPAGCPSQLPLPRQLRNQKEASQSRGQEPQLPPSSKHRRSSVCRLSSREKISLQDLSKERRPAGAGGPLIRDDEEGEEGPTEPPATESRTLNGGVSSLCPPSPPSLAPPEETPFPKRFGLRKTGSSGALGPADRPRAEDAPGAGLQRSASSSLLERASAQAREPRLARVTPTPSRKAPEPSALTPELGAPARPSIPAASAAPPADSRDRWRSYQMPVRDEESESQRKARSRLMRQSRRSTQGVTLTDLKEAEKVAGKAPEPEKSLQGLPSALPQEPSRRPCVPGVEGADSPAQRGEARLEAAVSSLSRAPPVLGAAQAPGCRADSCLSPAEVPEGQGRGLGLSAGEPCQAGKEQRGPAEGEEAEPASSSSPESSAPEAGPSPHKPRNPNPEPKPEQDELDGSFRELYAELRVENERLREALTETTLRLAQLKVELERATQRQERFAERPALLELERFERRALERKAAELEEELKALSDLRADNQRLKDENAALIRVISKLSK</sequence>
<evidence type="ECO:0000256" key="1">
    <source>
        <dbReference type="ARBA" id="ARBA00004529"/>
    </source>
</evidence>
<dbReference type="FunFam" id="1.25.40.20:FF:000212">
    <property type="entry name" value="Protein phosphatase 1 regulatory subunit"/>
    <property type="match status" value="1"/>
</dbReference>
<feature type="compositionally biased region" description="Pro residues" evidence="8">
    <location>
        <begin position="743"/>
        <end position="755"/>
    </location>
</feature>
<dbReference type="PROSITE" id="PS50297">
    <property type="entry name" value="ANK_REP_REGION"/>
    <property type="match status" value="4"/>
</dbReference>
<keyword evidence="2" id="KW-0963">Cytoplasm</keyword>
<feature type="repeat" description="ANK" evidence="7">
    <location>
        <begin position="221"/>
        <end position="253"/>
    </location>
</feature>
<dbReference type="PROSITE" id="PS50088">
    <property type="entry name" value="ANK_REPEAT"/>
    <property type="match status" value="4"/>
</dbReference>
<dbReference type="PANTHER" id="PTHR24179">
    <property type="entry name" value="PROTEIN PHOSPHATASE 1 REGULATORY SUBUNIT 12"/>
    <property type="match status" value="1"/>
</dbReference>
<feature type="repeat" description="ANK" evidence="7">
    <location>
        <begin position="392"/>
        <end position="425"/>
    </location>
</feature>
<feature type="compositionally biased region" description="Low complexity" evidence="8">
    <location>
        <begin position="91"/>
        <end position="120"/>
    </location>
</feature>
<organism evidence="10 11">
    <name type="scientific">Galemys pyrenaicus</name>
    <name type="common">Iberian desman</name>
    <name type="synonym">Pyrenean desman</name>
    <dbReference type="NCBI Taxonomy" id="202257"/>
    <lineage>
        <taxon>Eukaryota</taxon>
        <taxon>Metazoa</taxon>
        <taxon>Chordata</taxon>
        <taxon>Craniata</taxon>
        <taxon>Vertebrata</taxon>
        <taxon>Euteleostomi</taxon>
        <taxon>Mammalia</taxon>
        <taxon>Eutheria</taxon>
        <taxon>Laurasiatheria</taxon>
        <taxon>Eulipotyphla</taxon>
        <taxon>Talpidae</taxon>
        <taxon>Galemys</taxon>
    </lineage>
</organism>
<feature type="compositionally biased region" description="Basic and acidic residues" evidence="8">
    <location>
        <begin position="1035"/>
        <end position="1048"/>
    </location>
</feature>
<dbReference type="InterPro" id="IPR036770">
    <property type="entry name" value="Ankyrin_rpt-contain_sf"/>
</dbReference>
<dbReference type="PANTHER" id="PTHR24179:SF27">
    <property type="entry name" value="PROTEIN PHOSPHATASE 1 REGULATORY SUBUNIT 12C"/>
    <property type="match status" value="1"/>
</dbReference>
<feature type="domain" description="cGMP-dependent protein kinase interacting" evidence="9">
    <location>
        <begin position="1046"/>
        <end position="1145"/>
    </location>
</feature>
<feature type="compositionally biased region" description="Low complexity" evidence="8">
    <location>
        <begin position="788"/>
        <end position="804"/>
    </location>
</feature>
<dbReference type="AlphaFoldDB" id="A0A8J6AKT7"/>
<evidence type="ECO:0000256" key="5">
    <source>
        <dbReference type="ARBA" id="ARBA00023043"/>
    </source>
</evidence>
<evidence type="ECO:0000313" key="11">
    <source>
        <dbReference type="Proteomes" id="UP000700334"/>
    </source>
</evidence>
<evidence type="ECO:0000256" key="6">
    <source>
        <dbReference type="ARBA" id="ARBA00023212"/>
    </source>
</evidence>
<evidence type="ECO:0000313" key="10">
    <source>
        <dbReference type="EMBL" id="KAG8520587.1"/>
    </source>
</evidence>
<dbReference type="GO" id="GO:0007165">
    <property type="term" value="P:signal transduction"/>
    <property type="evidence" value="ECO:0007669"/>
    <property type="project" value="InterPro"/>
</dbReference>
<dbReference type="EMBL" id="JAGFMF010011562">
    <property type="protein sequence ID" value="KAG8520587.1"/>
    <property type="molecule type" value="Genomic_DNA"/>
</dbReference>
<evidence type="ECO:0000256" key="3">
    <source>
        <dbReference type="ARBA" id="ARBA00022553"/>
    </source>
</evidence>
<evidence type="ECO:0000256" key="7">
    <source>
        <dbReference type="PROSITE-ProRule" id="PRU00023"/>
    </source>
</evidence>
<keyword evidence="6" id="KW-0206">Cytoskeleton</keyword>
<dbReference type="GO" id="GO:0019901">
    <property type="term" value="F:protein kinase binding"/>
    <property type="evidence" value="ECO:0007669"/>
    <property type="project" value="InterPro"/>
</dbReference>
<name>A0A8J6AKT7_GALPY</name>
<feature type="repeat" description="ANK" evidence="7">
    <location>
        <begin position="440"/>
        <end position="472"/>
    </location>
</feature>
<dbReference type="GO" id="GO:0019208">
    <property type="term" value="F:phosphatase regulator activity"/>
    <property type="evidence" value="ECO:0007669"/>
    <property type="project" value="InterPro"/>
</dbReference>
<keyword evidence="11" id="KW-1185">Reference proteome</keyword>
<dbReference type="Gene3D" id="1.25.40.20">
    <property type="entry name" value="Ankyrin repeat-containing domain"/>
    <property type="match status" value="2"/>
</dbReference>
<dbReference type="InterPro" id="IPR017401">
    <property type="entry name" value="MYPT1/MYPT2/Mbs85"/>
</dbReference>
<protein>
    <submittedName>
        <fullName evidence="10">Protein phosphatase 1 regulatory subunit 12C</fullName>
    </submittedName>
</protein>
<feature type="compositionally biased region" description="Basic residues" evidence="8">
    <location>
        <begin position="870"/>
        <end position="880"/>
    </location>
</feature>
<dbReference type="OrthoDB" id="19014at2759"/>
<gene>
    <name evidence="10" type="ORF">J0S82_007455</name>
</gene>
<feature type="compositionally biased region" description="Low complexity" evidence="8">
    <location>
        <begin position="1008"/>
        <end position="1024"/>
    </location>
</feature>
<dbReference type="Pfam" id="PF12796">
    <property type="entry name" value="Ank_2"/>
    <property type="match status" value="2"/>
</dbReference>
<dbReference type="Pfam" id="PF15898">
    <property type="entry name" value="PRKG1_interact"/>
    <property type="match status" value="1"/>
</dbReference>
<dbReference type="InterPro" id="IPR002110">
    <property type="entry name" value="Ankyrin_rpt"/>
</dbReference>
<dbReference type="SMART" id="SM00248">
    <property type="entry name" value="ANK"/>
    <property type="match status" value="4"/>
</dbReference>
<evidence type="ECO:0000256" key="2">
    <source>
        <dbReference type="ARBA" id="ARBA00022490"/>
    </source>
</evidence>
<feature type="region of interest" description="Disordered" evidence="8">
    <location>
        <begin position="1"/>
        <end position="164"/>
    </location>
</feature>